<evidence type="ECO:0000256" key="5">
    <source>
        <dbReference type="ARBA" id="ARBA00022989"/>
    </source>
</evidence>
<dbReference type="GO" id="GO:0055085">
    <property type="term" value="P:transmembrane transport"/>
    <property type="evidence" value="ECO:0007669"/>
    <property type="project" value="InterPro"/>
</dbReference>
<keyword evidence="3" id="KW-1003">Cell membrane</keyword>
<protein>
    <recommendedName>
        <fullName evidence="8">ABC transmembrane type-1 domain-containing protein</fullName>
    </recommendedName>
</protein>
<reference evidence="9" key="1">
    <citation type="submission" date="2014-06" db="EMBL/GenBank/DDBJ databases">
        <title>Key roles for freshwater Actinobacteria revealed by deep metagenomic sequencing.</title>
        <authorList>
            <person name="Ghai R."/>
            <person name="Mizuno C.M."/>
            <person name="Picazo A."/>
            <person name="Camacho A."/>
            <person name="Rodriguez-Valera F."/>
        </authorList>
    </citation>
    <scope>NUCLEOTIDE SEQUENCE</scope>
</reference>
<evidence type="ECO:0000256" key="4">
    <source>
        <dbReference type="ARBA" id="ARBA00022692"/>
    </source>
</evidence>
<evidence type="ECO:0000256" key="3">
    <source>
        <dbReference type="ARBA" id="ARBA00022475"/>
    </source>
</evidence>
<dbReference type="PROSITE" id="PS50928">
    <property type="entry name" value="ABC_TM1"/>
    <property type="match status" value="1"/>
</dbReference>
<feature type="transmembrane region" description="Helical" evidence="7">
    <location>
        <begin position="123"/>
        <end position="143"/>
    </location>
</feature>
<comment type="caution">
    <text evidence="9">The sequence shown here is derived from an EMBL/GenBank/DDBJ whole genome shotgun (WGS) entry which is preliminary data.</text>
</comment>
<feature type="domain" description="ABC transmembrane type-1" evidence="8">
    <location>
        <begin position="86"/>
        <end position="297"/>
    </location>
</feature>
<evidence type="ECO:0000256" key="1">
    <source>
        <dbReference type="ARBA" id="ARBA00004651"/>
    </source>
</evidence>
<dbReference type="InterPro" id="IPR051393">
    <property type="entry name" value="ABC_transporter_permease"/>
</dbReference>
<keyword evidence="2" id="KW-0813">Transport</keyword>
<keyword evidence="6 7" id="KW-0472">Membrane</keyword>
<feature type="transmembrane region" description="Helical" evidence="7">
    <location>
        <begin position="27"/>
        <end position="46"/>
    </location>
</feature>
<dbReference type="PANTHER" id="PTHR30193">
    <property type="entry name" value="ABC TRANSPORTER PERMEASE PROTEIN"/>
    <property type="match status" value="1"/>
</dbReference>
<comment type="subcellular location">
    <subcellularLocation>
        <location evidence="1">Cell membrane</location>
        <topology evidence="1">Multi-pass membrane protein</topology>
    </subcellularLocation>
</comment>
<evidence type="ECO:0000256" key="2">
    <source>
        <dbReference type="ARBA" id="ARBA00022448"/>
    </source>
</evidence>
<evidence type="ECO:0000259" key="8">
    <source>
        <dbReference type="PROSITE" id="PS50928"/>
    </source>
</evidence>
<sequence length="310" mass="34344">MQSVATAPKPEKVLVAGKKKLKRNDRFWVAVFVTPNMVMYSLFILIPSAAGVILSFCEWDILGPIQWVGLENYRRLFDDELLLPAFGRTFKFVALGVLPTVFGGFLVAVLLNWKVKGIGAFRAMFFLPLTISSAVAGIAWSSIFNPEAGWINRILEIVGIKGPEWLSSFTWALPSITIIVIWLSLPLVIILYLAGLQRISPEILEAAALDGANVWQRLWQVIFPCVSATTTLVVAIEILAFLSSPFEISLLMVQGGPLDSTTSLAYYAYKVAFEQFEVGYSAALVMLQFFVLMSIVVPIALVRKYRKAKG</sequence>
<feature type="transmembrane region" description="Helical" evidence="7">
    <location>
        <begin position="278"/>
        <end position="302"/>
    </location>
</feature>
<evidence type="ECO:0000313" key="9">
    <source>
        <dbReference type="EMBL" id="KGA18335.1"/>
    </source>
</evidence>
<proteinExistence type="predicted"/>
<dbReference type="SUPFAM" id="SSF161098">
    <property type="entry name" value="MetI-like"/>
    <property type="match status" value="1"/>
</dbReference>
<dbReference type="InterPro" id="IPR000515">
    <property type="entry name" value="MetI-like"/>
</dbReference>
<dbReference type="GO" id="GO:0005886">
    <property type="term" value="C:plasma membrane"/>
    <property type="evidence" value="ECO:0007669"/>
    <property type="project" value="UniProtKB-SubCell"/>
</dbReference>
<evidence type="ECO:0000256" key="6">
    <source>
        <dbReference type="ARBA" id="ARBA00023136"/>
    </source>
</evidence>
<organism evidence="9">
    <name type="scientific">freshwater metagenome</name>
    <dbReference type="NCBI Taxonomy" id="449393"/>
    <lineage>
        <taxon>unclassified sequences</taxon>
        <taxon>metagenomes</taxon>
        <taxon>ecological metagenomes</taxon>
    </lineage>
</organism>
<dbReference type="Gene3D" id="1.10.3720.10">
    <property type="entry name" value="MetI-like"/>
    <property type="match status" value="1"/>
</dbReference>
<feature type="transmembrane region" description="Helical" evidence="7">
    <location>
        <begin position="221"/>
        <end position="242"/>
    </location>
</feature>
<dbReference type="Pfam" id="PF00528">
    <property type="entry name" value="BPD_transp_1"/>
    <property type="match status" value="1"/>
</dbReference>
<accession>A0A094Q2I5</accession>
<name>A0A094Q2I5_9ZZZZ</name>
<evidence type="ECO:0000256" key="7">
    <source>
        <dbReference type="SAM" id="Phobius"/>
    </source>
</evidence>
<dbReference type="InterPro" id="IPR035906">
    <property type="entry name" value="MetI-like_sf"/>
</dbReference>
<keyword evidence="5 7" id="KW-1133">Transmembrane helix</keyword>
<feature type="transmembrane region" description="Helical" evidence="7">
    <location>
        <begin position="92"/>
        <end position="111"/>
    </location>
</feature>
<feature type="transmembrane region" description="Helical" evidence="7">
    <location>
        <begin position="171"/>
        <end position="194"/>
    </location>
</feature>
<dbReference type="CDD" id="cd06261">
    <property type="entry name" value="TM_PBP2"/>
    <property type="match status" value="1"/>
</dbReference>
<dbReference type="PANTHER" id="PTHR30193:SF37">
    <property type="entry name" value="INNER MEMBRANE ABC TRANSPORTER PERMEASE PROTEIN YCJO"/>
    <property type="match status" value="1"/>
</dbReference>
<gene>
    <name evidence="9" type="ORF">GM51_8630</name>
</gene>
<dbReference type="AlphaFoldDB" id="A0A094Q2I5"/>
<keyword evidence="4 7" id="KW-0812">Transmembrane</keyword>
<dbReference type="EMBL" id="JNSL01000045">
    <property type="protein sequence ID" value="KGA18335.1"/>
    <property type="molecule type" value="Genomic_DNA"/>
</dbReference>